<accession>A0A1M7UBE1</accession>
<gene>
    <name evidence="1" type="ORF">SAMN05444170_4305</name>
</gene>
<dbReference type="EMBL" id="LT670849">
    <property type="protein sequence ID" value="SHN80402.1"/>
    <property type="molecule type" value="Genomic_DNA"/>
</dbReference>
<name>A0A1M7UBE1_9BRAD</name>
<reference evidence="2" key="1">
    <citation type="submission" date="2016-11" db="EMBL/GenBank/DDBJ databases">
        <authorList>
            <person name="Varghese N."/>
            <person name="Submissions S."/>
        </authorList>
    </citation>
    <scope>NUCLEOTIDE SEQUENCE [LARGE SCALE GENOMIC DNA]</scope>
    <source>
        <strain evidence="2">GAS401</strain>
    </source>
</reference>
<organism evidence="1 2">
    <name type="scientific">Bradyrhizobium erythrophlei</name>
    <dbReference type="NCBI Taxonomy" id="1437360"/>
    <lineage>
        <taxon>Bacteria</taxon>
        <taxon>Pseudomonadati</taxon>
        <taxon>Pseudomonadota</taxon>
        <taxon>Alphaproteobacteria</taxon>
        <taxon>Hyphomicrobiales</taxon>
        <taxon>Nitrobacteraceae</taxon>
        <taxon>Bradyrhizobium</taxon>
    </lineage>
</organism>
<evidence type="ECO:0000313" key="1">
    <source>
        <dbReference type="EMBL" id="SHN80402.1"/>
    </source>
</evidence>
<dbReference type="RefSeq" id="WP_244553004.1">
    <property type="nucleotide sequence ID" value="NZ_LT670849.1"/>
</dbReference>
<dbReference type="AlphaFoldDB" id="A0A1M7UBE1"/>
<keyword evidence="2" id="KW-1185">Reference proteome</keyword>
<proteinExistence type="predicted"/>
<sequence length="130" mass="13573">MPKSLCSGLVHIPGPVTRRLGVGLVTAALVFANLTGVSTVASASYKAAQPVPLGAPLTFGMSPDEVSAVLGVPLSYVRGSRGNELLLALPNVKGSALTIRSDGLYLQFRRGRLSGWKGDWGTARPPFVGW</sequence>
<protein>
    <submittedName>
        <fullName evidence="1">Uncharacterized protein</fullName>
    </submittedName>
</protein>
<dbReference type="Proteomes" id="UP000184096">
    <property type="component" value="Chromosome I"/>
</dbReference>
<evidence type="ECO:0000313" key="2">
    <source>
        <dbReference type="Proteomes" id="UP000184096"/>
    </source>
</evidence>